<feature type="non-terminal residue" evidence="2">
    <location>
        <position position="1"/>
    </location>
</feature>
<evidence type="ECO:0000313" key="3">
    <source>
        <dbReference type="Proteomes" id="UP000324800"/>
    </source>
</evidence>
<dbReference type="EMBL" id="SNRW01018846">
    <property type="protein sequence ID" value="KAA6366942.1"/>
    <property type="molecule type" value="Genomic_DNA"/>
</dbReference>
<reference evidence="2 3" key="1">
    <citation type="submission" date="2019-03" db="EMBL/GenBank/DDBJ databases">
        <title>Single cell metagenomics reveals metabolic interactions within the superorganism composed of flagellate Streblomastix strix and complex community of Bacteroidetes bacteria on its surface.</title>
        <authorList>
            <person name="Treitli S.C."/>
            <person name="Kolisko M."/>
            <person name="Husnik F."/>
            <person name="Keeling P."/>
            <person name="Hampl V."/>
        </authorList>
    </citation>
    <scope>NUCLEOTIDE SEQUENCE [LARGE SCALE GENOMIC DNA]</scope>
    <source>
        <strain evidence="2">ST1C</strain>
    </source>
</reference>
<name>A0A5J4UAK8_9EUKA</name>
<dbReference type="AlphaFoldDB" id="A0A5J4UAK8"/>
<sequence length="336" mass="38695">QQQSLNPYAPLNPFYNQLPQQQVQGQQPPQYPFQYSGQPMQYPIQPVQFPVIQPPNPFLPTMNPPQTQMSEPRLPSNEIVREQQSSSQSSQQMEQDITQTVERPRQSITSVRSVHIMLIPPIPAYPQQQTPRIPLLPYTTEKNQQQRQSQRSISPTHKKADESEDDEFLDAIIPGMTMPHLPPHMSDIESAQRRWQNRGYDLVRDPSVIKYKNSKWHSKLATQKPFTFRDWREFWSDAGFSLEQINITHYLSKEFKSQSPHDKSRRNESIGIYEKEGQYVIDNGRGLKRSRVDEALLEAEAKKKQSNSSSSSSSSSSCSNQETQEDWTGKGNTVVP</sequence>
<protein>
    <submittedName>
        <fullName evidence="2">Uncharacterized protein</fullName>
    </submittedName>
</protein>
<comment type="caution">
    <text evidence="2">The sequence shown here is derived from an EMBL/GenBank/DDBJ whole genome shotgun (WGS) entry which is preliminary data.</text>
</comment>
<accession>A0A5J4UAK8</accession>
<feature type="region of interest" description="Disordered" evidence="1">
    <location>
        <begin position="298"/>
        <end position="336"/>
    </location>
</feature>
<feature type="compositionally biased region" description="Low complexity" evidence="1">
    <location>
        <begin position="306"/>
        <end position="320"/>
    </location>
</feature>
<dbReference type="Proteomes" id="UP000324800">
    <property type="component" value="Unassembled WGS sequence"/>
</dbReference>
<feature type="region of interest" description="Disordered" evidence="1">
    <location>
        <begin position="1"/>
        <end position="106"/>
    </location>
</feature>
<feature type="compositionally biased region" description="Low complexity" evidence="1">
    <location>
        <begin position="83"/>
        <end position="92"/>
    </location>
</feature>
<evidence type="ECO:0000256" key="1">
    <source>
        <dbReference type="SAM" id="MobiDB-lite"/>
    </source>
</evidence>
<evidence type="ECO:0000313" key="2">
    <source>
        <dbReference type="EMBL" id="KAA6366942.1"/>
    </source>
</evidence>
<proteinExistence type="predicted"/>
<feature type="region of interest" description="Disordered" evidence="1">
    <location>
        <begin position="141"/>
        <end position="165"/>
    </location>
</feature>
<organism evidence="2 3">
    <name type="scientific">Streblomastix strix</name>
    <dbReference type="NCBI Taxonomy" id="222440"/>
    <lineage>
        <taxon>Eukaryota</taxon>
        <taxon>Metamonada</taxon>
        <taxon>Preaxostyla</taxon>
        <taxon>Oxymonadida</taxon>
        <taxon>Streblomastigidae</taxon>
        <taxon>Streblomastix</taxon>
    </lineage>
</organism>
<feature type="compositionally biased region" description="Low complexity" evidence="1">
    <location>
        <begin position="17"/>
        <end position="51"/>
    </location>
</feature>
<feature type="compositionally biased region" description="Polar residues" evidence="1">
    <location>
        <begin position="93"/>
        <end position="106"/>
    </location>
</feature>
<gene>
    <name evidence="2" type="ORF">EZS28_037529</name>
</gene>